<proteinExistence type="predicted"/>
<protein>
    <submittedName>
        <fullName evidence="3">Trimethylguanosine synthase</fullName>
    </submittedName>
</protein>
<dbReference type="Proteomes" id="UP001152797">
    <property type="component" value="Unassembled WGS sequence"/>
</dbReference>
<feature type="compositionally biased region" description="Basic and acidic residues" evidence="1">
    <location>
        <begin position="10"/>
        <end position="20"/>
    </location>
</feature>
<evidence type="ECO:0000256" key="1">
    <source>
        <dbReference type="SAM" id="MobiDB-lite"/>
    </source>
</evidence>
<dbReference type="AlphaFoldDB" id="A0A9P1CLJ1"/>
<organism evidence="2">
    <name type="scientific">Cladocopium goreaui</name>
    <dbReference type="NCBI Taxonomy" id="2562237"/>
    <lineage>
        <taxon>Eukaryota</taxon>
        <taxon>Sar</taxon>
        <taxon>Alveolata</taxon>
        <taxon>Dinophyceae</taxon>
        <taxon>Suessiales</taxon>
        <taxon>Symbiodiniaceae</taxon>
        <taxon>Cladocopium</taxon>
    </lineage>
</organism>
<comment type="caution">
    <text evidence="2">The sequence shown here is derived from an EMBL/GenBank/DDBJ whole genome shotgun (WGS) entry which is preliminary data.</text>
</comment>
<dbReference type="EMBL" id="CAMXCT020001813">
    <property type="protein sequence ID" value="CAL1146657.1"/>
    <property type="molecule type" value="Genomic_DNA"/>
</dbReference>
<dbReference type="EMBL" id="CAMXCT030001813">
    <property type="protein sequence ID" value="CAL4780594.1"/>
    <property type="molecule type" value="Genomic_DNA"/>
</dbReference>
<gene>
    <name evidence="2" type="ORF">C1SCF055_LOCUS20048</name>
</gene>
<evidence type="ECO:0000313" key="2">
    <source>
        <dbReference type="EMBL" id="CAI3993282.1"/>
    </source>
</evidence>
<reference evidence="2" key="1">
    <citation type="submission" date="2022-10" db="EMBL/GenBank/DDBJ databases">
        <authorList>
            <person name="Chen Y."/>
            <person name="Dougan E. K."/>
            <person name="Chan C."/>
            <person name="Rhodes N."/>
            <person name="Thang M."/>
        </authorList>
    </citation>
    <scope>NUCLEOTIDE SEQUENCE</scope>
</reference>
<feature type="compositionally biased region" description="Basic and acidic residues" evidence="1">
    <location>
        <begin position="314"/>
        <end position="362"/>
    </location>
</feature>
<evidence type="ECO:0000313" key="3">
    <source>
        <dbReference type="EMBL" id="CAL4780594.1"/>
    </source>
</evidence>
<feature type="compositionally biased region" description="Basic and acidic residues" evidence="1">
    <location>
        <begin position="250"/>
        <end position="272"/>
    </location>
</feature>
<accession>A0A9P1CLJ1</accession>
<sequence>MRQRVVSESGRLDEEVERTRQEVAREAQAMRELRQAEGERDRKTKVLEQLSNQLQQVQEEKASVSHGCRQEAVTAMVMALEALWHRWRRSAWQLTLRRWQEALRALQRKGQRIAVAKKISLLSSCLLLWREVVTSLVAEREAVKHVEELQRFHQRSVLAVSFCQLRCVRRAWVAWGLHVREVQGEKSAATLAAKTSAFLASLPSTDAAPAEETPSPTLMDCVEVEAETSAPVPRRSRSCPKVLMEIEKRAEERRKSQEERSKQRKLKQDAKQELPLPGPSSPHGADVVTPQGDSTEAAEGGGSSAAPRAPKPKALVEMEKRAVQRREAHELRRQRTQQKEEEKRRRLAEEEQKQKEAEEVAKRERLQAQRERRREEQRIKAQKLVAQALRRDKERSARELYILHRYIRVWCGLRQEVSQAHFLDVMAFNRRGQRLLRFCFAAWLRCRLKRRSARFAARLGRAHLALSWLARRHAFRCIVAVLRIFLRQQRRVERDCWTLVGQSQLRTGFSLWMFAAEESARQKRFAALQHYAKHLLRICVRGWKGALQELRLEDALEMHKRALRQKVSGWLQEMEEFSDRKDLASVCADYLNLPLATQVASAKKSGGVM</sequence>
<feature type="region of interest" description="Disordered" evidence="1">
    <location>
        <begin position="1"/>
        <end position="20"/>
    </location>
</feature>
<reference evidence="3 4" key="2">
    <citation type="submission" date="2024-05" db="EMBL/GenBank/DDBJ databases">
        <authorList>
            <person name="Chen Y."/>
            <person name="Shah S."/>
            <person name="Dougan E. K."/>
            <person name="Thang M."/>
            <person name="Chan C."/>
        </authorList>
    </citation>
    <scope>NUCLEOTIDE SEQUENCE [LARGE SCALE GENOMIC DNA]</scope>
</reference>
<feature type="region of interest" description="Disordered" evidence="1">
    <location>
        <begin position="250"/>
        <end position="362"/>
    </location>
</feature>
<dbReference type="EMBL" id="CAMXCT010001813">
    <property type="protein sequence ID" value="CAI3993282.1"/>
    <property type="molecule type" value="Genomic_DNA"/>
</dbReference>
<dbReference type="OrthoDB" id="440322at2759"/>
<keyword evidence="4" id="KW-1185">Reference proteome</keyword>
<name>A0A9P1CLJ1_9DINO</name>
<evidence type="ECO:0000313" key="4">
    <source>
        <dbReference type="Proteomes" id="UP001152797"/>
    </source>
</evidence>